<keyword evidence="3" id="KW-0325">Glycoprotein</keyword>
<dbReference type="Pfam" id="PF17170">
    <property type="entry name" value="DUF5128"/>
    <property type="match status" value="1"/>
</dbReference>
<evidence type="ECO:0000313" key="5">
    <source>
        <dbReference type="EMBL" id="MST98409.1"/>
    </source>
</evidence>
<sequence>MKNVFLTTAVFTLSLALTGAEVRLLADRSDPGPVTGIAVQEGRIFASGGLGEPLQELDGTGAVRRAWGRKFIADKHGLRSSGGYLYATDIGNHQVFKMTPDGEVVMTLGEKGVPGCDETHFNKPTDVAVAPDGDIYVTDGYGNRRVACFGPDGRFKFAWGKEGSGPGEFKNPHNIVIGSDNRVYVADRDNRRLQIFDRKGVLLEIRPDAGQLFGLDTDGERLFLTVARPEWHGLVVTALDGTVLASVGGKGKKEGEFDVPHSVAFDRGRNCLWIGEVNNRRLQKVQLPETSK</sequence>
<evidence type="ECO:0000256" key="4">
    <source>
        <dbReference type="PROSITE-ProRule" id="PRU00504"/>
    </source>
</evidence>
<dbReference type="PANTHER" id="PTHR10680">
    <property type="entry name" value="PEPTIDYL-GLYCINE ALPHA-AMIDATING MONOOXYGENASE"/>
    <property type="match status" value="1"/>
</dbReference>
<keyword evidence="6" id="KW-1185">Reference proteome</keyword>
<proteinExistence type="predicted"/>
<evidence type="ECO:0000256" key="2">
    <source>
        <dbReference type="ARBA" id="ARBA00022737"/>
    </source>
</evidence>
<feature type="repeat" description="NHL" evidence="4">
    <location>
        <begin position="160"/>
        <end position="199"/>
    </location>
</feature>
<protein>
    <submittedName>
        <fullName evidence="5">6-bladed beta-propeller</fullName>
    </submittedName>
</protein>
<keyword evidence="1" id="KW-0732">Signal</keyword>
<dbReference type="CDD" id="cd14958">
    <property type="entry name" value="NHL_PAL_like"/>
    <property type="match status" value="1"/>
</dbReference>
<dbReference type="RefSeq" id="WP_106053375.1">
    <property type="nucleotide sequence ID" value="NZ_CALXOB010000049.1"/>
</dbReference>
<accession>A0A844G7Y4</accession>
<evidence type="ECO:0000313" key="6">
    <source>
        <dbReference type="Proteomes" id="UP000435649"/>
    </source>
</evidence>
<evidence type="ECO:0000256" key="1">
    <source>
        <dbReference type="ARBA" id="ARBA00022729"/>
    </source>
</evidence>
<gene>
    <name evidence="5" type="ORF">FYJ85_15310</name>
</gene>
<dbReference type="AlphaFoldDB" id="A0A844G7Y4"/>
<dbReference type="InterPro" id="IPR001258">
    <property type="entry name" value="NHL_repeat"/>
</dbReference>
<name>A0A844G7Y4_9BACT</name>
<dbReference type="Proteomes" id="UP000435649">
    <property type="component" value="Unassembled WGS sequence"/>
</dbReference>
<reference evidence="5 6" key="1">
    <citation type="submission" date="2019-08" db="EMBL/GenBank/DDBJ databases">
        <title>In-depth cultivation of the pig gut microbiome towards novel bacterial diversity and tailored functional studies.</title>
        <authorList>
            <person name="Wylensek D."/>
            <person name="Hitch T.C.A."/>
            <person name="Clavel T."/>
        </authorList>
    </citation>
    <scope>NUCLEOTIDE SEQUENCE [LARGE SCALE GENOMIC DNA]</scope>
    <source>
        <strain evidence="5 6">BBE-744-WT-12</strain>
    </source>
</reference>
<organism evidence="5 6">
    <name type="scientific">Victivallis lenta</name>
    <dbReference type="NCBI Taxonomy" id="2606640"/>
    <lineage>
        <taxon>Bacteria</taxon>
        <taxon>Pseudomonadati</taxon>
        <taxon>Lentisphaerota</taxon>
        <taxon>Lentisphaeria</taxon>
        <taxon>Victivallales</taxon>
        <taxon>Victivallaceae</taxon>
        <taxon>Victivallis</taxon>
    </lineage>
</organism>
<dbReference type="InterPro" id="IPR011042">
    <property type="entry name" value="6-blade_b-propeller_TolB-like"/>
</dbReference>
<comment type="caution">
    <text evidence="5">The sequence shown here is derived from an EMBL/GenBank/DDBJ whole genome shotgun (WGS) entry which is preliminary data.</text>
</comment>
<feature type="repeat" description="NHL" evidence="4">
    <location>
        <begin position="108"/>
        <end position="152"/>
    </location>
</feature>
<keyword evidence="2" id="KW-0677">Repeat</keyword>
<evidence type="ECO:0000256" key="3">
    <source>
        <dbReference type="ARBA" id="ARBA00023180"/>
    </source>
</evidence>
<dbReference type="EMBL" id="VUNS01000018">
    <property type="protein sequence ID" value="MST98409.1"/>
    <property type="molecule type" value="Genomic_DNA"/>
</dbReference>
<dbReference type="Gene3D" id="2.120.10.30">
    <property type="entry name" value="TolB, C-terminal domain"/>
    <property type="match status" value="1"/>
</dbReference>
<dbReference type="PROSITE" id="PS51125">
    <property type="entry name" value="NHL"/>
    <property type="match status" value="2"/>
</dbReference>
<dbReference type="SUPFAM" id="SSF63829">
    <property type="entry name" value="Calcium-dependent phosphotriesterase"/>
    <property type="match status" value="1"/>
</dbReference>